<reference evidence="2 4" key="1">
    <citation type="submission" date="2022-09" db="EMBL/GenBank/DDBJ databases">
        <authorList>
            <person name="Palmer J.M."/>
        </authorList>
    </citation>
    <scope>NUCLEOTIDE SEQUENCE [LARGE SCALE GENOMIC DNA]</scope>
    <source>
        <strain evidence="2 4">DSM 7382</strain>
    </source>
</reference>
<sequence>MQSVKYFVLLALATFAMGAAVSFDSDESQGCALETDETSDPSARDLVKLAFCN</sequence>
<dbReference type="EMBL" id="JASBNA010000124">
    <property type="protein sequence ID" value="KAK7676304.1"/>
    <property type="molecule type" value="Genomic_DNA"/>
</dbReference>
<dbReference type="AlphaFoldDB" id="A0AAW0FB38"/>
<dbReference type="EMBL" id="JASBNA010000011">
    <property type="protein sequence ID" value="KAK7688186.1"/>
    <property type="molecule type" value="Genomic_DNA"/>
</dbReference>
<name>A0AAW0FB38_9APHY</name>
<dbReference type="Proteomes" id="UP001385951">
    <property type="component" value="Unassembled WGS sequence"/>
</dbReference>
<comment type="caution">
    <text evidence="2">The sequence shown here is derived from an EMBL/GenBank/DDBJ whole genome shotgun (WGS) entry which is preliminary data.</text>
</comment>
<organism evidence="2 4">
    <name type="scientific">Cerrena zonata</name>
    <dbReference type="NCBI Taxonomy" id="2478898"/>
    <lineage>
        <taxon>Eukaryota</taxon>
        <taxon>Fungi</taxon>
        <taxon>Dikarya</taxon>
        <taxon>Basidiomycota</taxon>
        <taxon>Agaricomycotina</taxon>
        <taxon>Agaricomycetes</taxon>
        <taxon>Polyporales</taxon>
        <taxon>Cerrenaceae</taxon>
        <taxon>Cerrena</taxon>
    </lineage>
</organism>
<proteinExistence type="predicted"/>
<protein>
    <submittedName>
        <fullName evidence="2">Uncharacterized protein</fullName>
    </submittedName>
</protein>
<keyword evidence="4" id="KW-1185">Reference proteome</keyword>
<evidence type="ECO:0000313" key="2">
    <source>
        <dbReference type="EMBL" id="KAK7676304.1"/>
    </source>
</evidence>
<accession>A0AAW0FB38</accession>
<feature type="chain" id="PRO_5044716837" evidence="1">
    <location>
        <begin position="19"/>
        <end position="53"/>
    </location>
</feature>
<evidence type="ECO:0000256" key="1">
    <source>
        <dbReference type="SAM" id="SignalP"/>
    </source>
</evidence>
<keyword evidence="1" id="KW-0732">Signal</keyword>
<evidence type="ECO:0000313" key="4">
    <source>
        <dbReference type="Proteomes" id="UP001385951"/>
    </source>
</evidence>
<evidence type="ECO:0000313" key="3">
    <source>
        <dbReference type="EMBL" id="KAK7688186.1"/>
    </source>
</evidence>
<feature type="signal peptide" evidence="1">
    <location>
        <begin position="1"/>
        <end position="18"/>
    </location>
</feature>
<gene>
    <name evidence="3" type="ORF">QCA50_008556</name>
    <name evidence="2" type="ORF">QCA50_020758</name>
</gene>